<dbReference type="InterPro" id="IPR024534">
    <property type="entry name" value="JetD_C"/>
</dbReference>
<dbReference type="KEGG" id="ome:OLMES_5604"/>
<evidence type="ECO:0000259" key="2">
    <source>
        <dbReference type="Pfam" id="PF11795"/>
    </source>
</evidence>
<dbReference type="Proteomes" id="UP000196027">
    <property type="component" value="Chromosome"/>
</dbReference>
<organism evidence="3 4">
    <name type="scientific">Oleiphilus messinensis</name>
    <dbReference type="NCBI Taxonomy" id="141451"/>
    <lineage>
        <taxon>Bacteria</taxon>
        <taxon>Pseudomonadati</taxon>
        <taxon>Pseudomonadota</taxon>
        <taxon>Gammaproteobacteria</taxon>
        <taxon>Oceanospirillales</taxon>
        <taxon>Oleiphilaceae</taxon>
        <taxon>Oleiphilus</taxon>
    </lineage>
</organism>
<dbReference type="RefSeq" id="WP_087464241.1">
    <property type="nucleotide sequence ID" value="NZ_CP021425.1"/>
</dbReference>
<evidence type="ECO:0000313" key="4">
    <source>
        <dbReference type="Proteomes" id="UP000196027"/>
    </source>
</evidence>
<dbReference type="EMBL" id="CP021425">
    <property type="protein sequence ID" value="ARU59583.1"/>
    <property type="molecule type" value="Genomic_DNA"/>
</dbReference>
<dbReference type="InterPro" id="IPR024537">
    <property type="entry name" value="DUF3322"/>
</dbReference>
<evidence type="ECO:0000313" key="3">
    <source>
        <dbReference type="EMBL" id="ARU59583.1"/>
    </source>
</evidence>
<dbReference type="Pfam" id="PF09983">
    <property type="entry name" value="JetD_C"/>
    <property type="match status" value="1"/>
</dbReference>
<dbReference type="PIRSF" id="PIRSF028408">
    <property type="entry name" value="UCP028408"/>
    <property type="match status" value="1"/>
</dbReference>
<dbReference type="InterPro" id="IPR014544">
    <property type="entry name" value="UCP028408"/>
</dbReference>
<sequence length="384" mass="43514">MKSPNEIAVRLAKQWHQPSIRVERLLSSEAWPLEFPIGKPTGAEFVGQTKSVESHIRHWREVEIGEVIWEPIKYRAGAKAVSMPVRWILRSPSEWIAATADKSVKDEFSALEHIVSSVHELFREPIVRNRSIWRGKDIDEVVTTARLAESLSPGDARGRPLRLLGGLGIDTKFFERNGSLLICLLDERYDGLASELGLHAFLDAYSENDHWVMLTPLDQHLLPFQRMRVPTSELSQKRLPGSHVLVVENEQCIHLLPELAGTIAILGAGLDLQWLGSEVFDDQSIGYWGDMDTWGLLMLARARLYRASVESLLMNQSLFDCYSADNAVHEPALAQQVTPEGLTETESRFYDYLLTQERGRLEQEYLPEAGVKMALKCWRNKTSS</sequence>
<dbReference type="Pfam" id="PF11795">
    <property type="entry name" value="DUF3322"/>
    <property type="match status" value="1"/>
</dbReference>
<accession>A0A1Y0IJH0</accession>
<evidence type="ECO:0008006" key="5">
    <source>
        <dbReference type="Google" id="ProtNLM"/>
    </source>
</evidence>
<proteinExistence type="predicted"/>
<dbReference type="OrthoDB" id="322908at2"/>
<reference evidence="3 4" key="1">
    <citation type="submission" date="2017-05" db="EMBL/GenBank/DDBJ databases">
        <title>Genomic insights into alkan degradation activity of Oleiphilus messinensis.</title>
        <authorList>
            <person name="Kozyavkin S.A."/>
            <person name="Slesarev A.I."/>
            <person name="Golyshin P.N."/>
            <person name="Korzhenkov A."/>
            <person name="Golyshina O.N."/>
            <person name="Toshchakov S.V."/>
        </authorList>
    </citation>
    <scope>NUCLEOTIDE SEQUENCE [LARGE SCALE GENOMIC DNA]</scope>
    <source>
        <strain evidence="3 4">ME102</strain>
    </source>
</reference>
<protein>
    <recommendedName>
        <fullName evidence="5">Wadjet protein JetD C-terminal domain-containing protein</fullName>
    </recommendedName>
</protein>
<feature type="domain" description="Wadjet protein JetD C-terminal" evidence="1">
    <location>
        <begin position="206"/>
        <end position="371"/>
    </location>
</feature>
<gene>
    <name evidence="3" type="ORF">OLMES_5604</name>
</gene>
<evidence type="ECO:0000259" key="1">
    <source>
        <dbReference type="Pfam" id="PF09983"/>
    </source>
</evidence>
<keyword evidence="4" id="KW-1185">Reference proteome</keyword>
<name>A0A1Y0IJH0_9GAMM</name>
<feature type="domain" description="DUF3322" evidence="2">
    <location>
        <begin position="4"/>
        <end position="186"/>
    </location>
</feature>
<dbReference type="AlphaFoldDB" id="A0A1Y0IJH0"/>